<name>A0ABS6UXE2_9PSEU</name>
<feature type="region of interest" description="Disordered" evidence="1">
    <location>
        <begin position="116"/>
        <end position="196"/>
    </location>
</feature>
<protein>
    <submittedName>
        <fullName evidence="3">Uncharacterized protein</fullName>
    </submittedName>
</protein>
<dbReference type="RefSeq" id="WP_218616297.1">
    <property type="nucleotide sequence ID" value="NZ_JADQDK010000001.1"/>
</dbReference>
<feature type="compositionally biased region" description="Basic and acidic residues" evidence="1">
    <location>
        <begin position="130"/>
        <end position="139"/>
    </location>
</feature>
<keyword evidence="2" id="KW-1133">Transmembrane helix</keyword>
<dbReference type="Proteomes" id="UP000694287">
    <property type="component" value="Unassembled WGS sequence"/>
</dbReference>
<keyword evidence="4" id="KW-1185">Reference proteome</keyword>
<feature type="transmembrane region" description="Helical" evidence="2">
    <location>
        <begin position="12"/>
        <end position="31"/>
    </location>
</feature>
<keyword evidence="2" id="KW-0472">Membrane</keyword>
<feature type="compositionally biased region" description="Low complexity" evidence="1">
    <location>
        <begin position="162"/>
        <end position="181"/>
    </location>
</feature>
<dbReference type="EMBL" id="JADQDK010000001">
    <property type="protein sequence ID" value="MBW0136881.1"/>
    <property type="molecule type" value="Genomic_DNA"/>
</dbReference>
<gene>
    <name evidence="3" type="ORF">I4I81_21810</name>
</gene>
<sequence>MQLALTPEVLVPVGAGALLLVIALVIVVLVVRRRRRARAQDRPTVADAVRETGEHAPQPDVPAARTPAPDSSPPDLPPAADRPDLDPAERVGSGRTVAAAVAQALAVREARARVAAADAPPAGPIGAPADEGRSEHAPADRVPTADVPSGQAPAEHVPVERTAPTAAPAQTPPAQTSPAPAVWSAPDGAQPPAGRGDARDRLLAVLLDDPVRAVGATVELDACRRQLDRLSDAVRHERETLRSVLSRLADAGLAPDQLARLSGLSDDELRGLLAARVGVG</sequence>
<evidence type="ECO:0000256" key="2">
    <source>
        <dbReference type="SAM" id="Phobius"/>
    </source>
</evidence>
<comment type="caution">
    <text evidence="3">The sequence shown here is derived from an EMBL/GenBank/DDBJ whole genome shotgun (WGS) entry which is preliminary data.</text>
</comment>
<evidence type="ECO:0000256" key="1">
    <source>
        <dbReference type="SAM" id="MobiDB-lite"/>
    </source>
</evidence>
<reference evidence="3 4" key="1">
    <citation type="submission" date="2020-11" db="EMBL/GenBank/DDBJ databases">
        <title>Pseudonocardia abyssalis sp. nov. and Pseudonocardia oceani sp. nov., description and phylogenomic analysis of two novel actinomycetes isolated from the deep Southern Ocean.</title>
        <authorList>
            <person name="Parra J."/>
        </authorList>
    </citation>
    <scope>NUCLEOTIDE SEQUENCE [LARGE SCALE GENOMIC DNA]</scope>
    <source>
        <strain evidence="3 4">KRD-168</strain>
    </source>
</reference>
<feature type="compositionally biased region" description="Low complexity" evidence="1">
    <location>
        <begin position="116"/>
        <end position="129"/>
    </location>
</feature>
<proteinExistence type="predicted"/>
<evidence type="ECO:0000313" key="4">
    <source>
        <dbReference type="Proteomes" id="UP000694287"/>
    </source>
</evidence>
<accession>A0ABS6UXE2</accession>
<organism evidence="3 4">
    <name type="scientific">Pseudonocardia abyssalis</name>
    <dbReference type="NCBI Taxonomy" id="2792008"/>
    <lineage>
        <taxon>Bacteria</taxon>
        <taxon>Bacillati</taxon>
        <taxon>Actinomycetota</taxon>
        <taxon>Actinomycetes</taxon>
        <taxon>Pseudonocardiales</taxon>
        <taxon>Pseudonocardiaceae</taxon>
        <taxon>Pseudonocardia</taxon>
    </lineage>
</organism>
<keyword evidence="2" id="KW-0812">Transmembrane</keyword>
<evidence type="ECO:0000313" key="3">
    <source>
        <dbReference type="EMBL" id="MBW0136881.1"/>
    </source>
</evidence>
<feature type="region of interest" description="Disordered" evidence="1">
    <location>
        <begin position="39"/>
        <end position="94"/>
    </location>
</feature>